<dbReference type="InterPro" id="IPR028082">
    <property type="entry name" value="Peripla_BP_I"/>
</dbReference>
<evidence type="ECO:0000313" key="7">
    <source>
        <dbReference type="EMBL" id="NNU27130.1"/>
    </source>
</evidence>
<keyword evidence="1" id="KW-0678">Repressor</keyword>
<evidence type="ECO:0000256" key="3">
    <source>
        <dbReference type="ARBA" id="ARBA00023125"/>
    </source>
</evidence>
<dbReference type="Gene3D" id="3.40.50.2300">
    <property type="match status" value="2"/>
</dbReference>
<evidence type="ECO:0000259" key="5">
    <source>
        <dbReference type="PROSITE" id="PS50932"/>
    </source>
</evidence>
<dbReference type="PROSITE" id="PS00356">
    <property type="entry name" value="HTH_LACI_1"/>
    <property type="match status" value="1"/>
</dbReference>
<dbReference type="InterPro" id="IPR001387">
    <property type="entry name" value="Cro/C1-type_HTH"/>
</dbReference>
<dbReference type="Gene3D" id="1.10.260.40">
    <property type="entry name" value="lambda repressor-like DNA-binding domains"/>
    <property type="match status" value="1"/>
</dbReference>
<keyword evidence="8" id="KW-1185">Reference proteome</keyword>
<dbReference type="Pfam" id="PF00356">
    <property type="entry name" value="LacI"/>
    <property type="match status" value="1"/>
</dbReference>
<dbReference type="SMART" id="SM00354">
    <property type="entry name" value="HTH_LACI"/>
    <property type="match status" value="1"/>
</dbReference>
<evidence type="ECO:0000256" key="1">
    <source>
        <dbReference type="ARBA" id="ARBA00022491"/>
    </source>
</evidence>
<dbReference type="EMBL" id="JABFAJ010000011">
    <property type="protein sequence ID" value="NNU27130.1"/>
    <property type="molecule type" value="Genomic_DNA"/>
</dbReference>
<dbReference type="GO" id="GO:0000976">
    <property type="term" value="F:transcription cis-regulatory region binding"/>
    <property type="evidence" value="ECO:0007669"/>
    <property type="project" value="TreeGrafter"/>
</dbReference>
<dbReference type="PROSITE" id="PS50943">
    <property type="entry name" value="HTH_CROC1"/>
    <property type="match status" value="1"/>
</dbReference>
<reference evidence="7 8" key="1">
    <citation type="submission" date="2020-05" db="EMBL/GenBank/DDBJ databases">
        <title>Genome sequence of Isoptericola sp. JC619 isolated from Chilika lagoon, India.</title>
        <authorList>
            <person name="Kumar D."/>
            <person name="Appam K."/>
            <person name="Gandham S."/>
            <person name="Uppada J."/>
            <person name="Sasikala C."/>
            <person name="Venkata Ramana C."/>
        </authorList>
    </citation>
    <scope>NUCLEOTIDE SEQUENCE [LARGE SCALE GENOMIC DNA]</scope>
    <source>
        <strain evidence="7 8">JC619</strain>
    </source>
</reference>
<accession>A0A849K420</accession>
<evidence type="ECO:0000256" key="4">
    <source>
        <dbReference type="ARBA" id="ARBA00023163"/>
    </source>
</evidence>
<gene>
    <name evidence="7" type="ORF">HLI28_06180</name>
</gene>
<dbReference type="PROSITE" id="PS50932">
    <property type="entry name" value="HTH_LACI_2"/>
    <property type="match status" value="1"/>
</dbReference>
<dbReference type="AlphaFoldDB" id="A0A849K420"/>
<evidence type="ECO:0000256" key="2">
    <source>
        <dbReference type="ARBA" id="ARBA00023015"/>
    </source>
</evidence>
<dbReference type="Proteomes" id="UP000557204">
    <property type="component" value="Unassembled WGS sequence"/>
</dbReference>
<dbReference type="PANTHER" id="PTHR30146:SF148">
    <property type="entry name" value="HTH-TYPE TRANSCRIPTIONAL REPRESSOR PURR-RELATED"/>
    <property type="match status" value="1"/>
</dbReference>
<evidence type="ECO:0000313" key="8">
    <source>
        <dbReference type="Proteomes" id="UP000557204"/>
    </source>
</evidence>
<dbReference type="RefSeq" id="WP_171246637.1">
    <property type="nucleotide sequence ID" value="NZ_JABFAJ010000011.1"/>
</dbReference>
<sequence>MATIVEVARMAGVSTSTVSHVLNGTRPVRPATRKRVAAAIEKTGYRQDAVARAMRRSRTDSIGLVVSDAGEPAFAEMVHGVEHAAAARGLTLVLANSAEDPEREERAVSTLLARRVDGLILAHCADSGRAVSTRLDADDARPVVLLDRVFDGSPHDQVGADNRETMRRLVTHLRGAGHRRFLLVAGDQRVPTLAERRQGFRDAIPDAELGEQTIVDSVDTASVRADVVAALRTGGATCVIACSTPLAVVGLECLRDAGIATPEQIAFAAFDGFSHSDLFRPTITTVRQPAFEMGEAAVSLLMDRIATPEASPRTLRLNQRLELRESTEDYRFREAESAPIA</sequence>
<dbReference type="SUPFAM" id="SSF47413">
    <property type="entry name" value="lambda repressor-like DNA-binding domains"/>
    <property type="match status" value="1"/>
</dbReference>
<keyword evidence="2" id="KW-0805">Transcription regulation</keyword>
<dbReference type="InterPro" id="IPR000843">
    <property type="entry name" value="HTH_LacI"/>
</dbReference>
<protein>
    <submittedName>
        <fullName evidence="7">LacI family DNA-binding transcriptional regulator</fullName>
    </submittedName>
</protein>
<comment type="caution">
    <text evidence="7">The sequence shown here is derived from an EMBL/GenBank/DDBJ whole genome shotgun (WGS) entry which is preliminary data.</text>
</comment>
<dbReference type="CDD" id="cd06267">
    <property type="entry name" value="PBP1_LacI_sugar_binding-like"/>
    <property type="match status" value="1"/>
</dbReference>
<feature type="domain" description="HTH lacI-type" evidence="5">
    <location>
        <begin position="2"/>
        <end position="56"/>
    </location>
</feature>
<name>A0A849K420_9MICO</name>
<organism evidence="7 8">
    <name type="scientific">Isoptericola sediminis</name>
    <dbReference type="NCBI Taxonomy" id="2733572"/>
    <lineage>
        <taxon>Bacteria</taxon>
        <taxon>Bacillati</taxon>
        <taxon>Actinomycetota</taxon>
        <taxon>Actinomycetes</taxon>
        <taxon>Micrococcales</taxon>
        <taxon>Promicromonosporaceae</taxon>
        <taxon>Isoptericola</taxon>
    </lineage>
</organism>
<proteinExistence type="predicted"/>
<dbReference type="Pfam" id="PF00532">
    <property type="entry name" value="Peripla_BP_1"/>
    <property type="match status" value="1"/>
</dbReference>
<dbReference type="InterPro" id="IPR001761">
    <property type="entry name" value="Peripla_BP/Lac1_sug-bd_dom"/>
</dbReference>
<keyword evidence="3 7" id="KW-0238">DNA-binding</keyword>
<keyword evidence="4" id="KW-0804">Transcription</keyword>
<dbReference type="InterPro" id="IPR010982">
    <property type="entry name" value="Lambda_DNA-bd_dom_sf"/>
</dbReference>
<dbReference type="PRINTS" id="PR00036">
    <property type="entry name" value="HTHLACI"/>
</dbReference>
<dbReference type="PANTHER" id="PTHR30146">
    <property type="entry name" value="LACI-RELATED TRANSCRIPTIONAL REPRESSOR"/>
    <property type="match status" value="1"/>
</dbReference>
<feature type="domain" description="HTH cro/C1-type" evidence="6">
    <location>
        <begin position="3"/>
        <end position="46"/>
    </location>
</feature>
<evidence type="ECO:0000259" key="6">
    <source>
        <dbReference type="PROSITE" id="PS50943"/>
    </source>
</evidence>
<dbReference type="CDD" id="cd01392">
    <property type="entry name" value="HTH_LacI"/>
    <property type="match status" value="1"/>
</dbReference>
<dbReference type="GO" id="GO:0003700">
    <property type="term" value="F:DNA-binding transcription factor activity"/>
    <property type="evidence" value="ECO:0007669"/>
    <property type="project" value="TreeGrafter"/>
</dbReference>
<dbReference type="SUPFAM" id="SSF53822">
    <property type="entry name" value="Periplasmic binding protein-like I"/>
    <property type="match status" value="1"/>
</dbReference>